<evidence type="ECO:0008006" key="5">
    <source>
        <dbReference type="Google" id="ProtNLM"/>
    </source>
</evidence>
<proteinExistence type="predicted"/>
<gene>
    <name evidence="3" type="ORF">GCM10010383_03690</name>
</gene>
<feature type="chain" id="PRO_5045087463" description="Secreted protein" evidence="2">
    <location>
        <begin position="28"/>
        <end position="94"/>
    </location>
</feature>
<comment type="caution">
    <text evidence="3">The sequence shown here is derived from an EMBL/GenBank/DDBJ whole genome shotgun (WGS) entry which is preliminary data.</text>
</comment>
<feature type="signal peptide" evidence="2">
    <location>
        <begin position="1"/>
        <end position="27"/>
    </location>
</feature>
<keyword evidence="4" id="KW-1185">Reference proteome</keyword>
<dbReference type="RefSeq" id="WP_190049371.1">
    <property type="nucleotide sequence ID" value="NZ_BMWC01000001.1"/>
</dbReference>
<name>A0ABQ2WWD6_9ACTN</name>
<feature type="compositionally biased region" description="Polar residues" evidence="1">
    <location>
        <begin position="71"/>
        <end position="81"/>
    </location>
</feature>
<keyword evidence="2" id="KW-0732">Signal</keyword>
<feature type="region of interest" description="Disordered" evidence="1">
    <location>
        <begin position="71"/>
        <end position="94"/>
    </location>
</feature>
<sequence length="94" mass="9511">MRKFQKAAVVVAMLGSVGVLGAPTAFAGEKDASFDVSGGRCSVEGDSIAVLSNISALNGVLQGIVQLGDNENSNGNPSLQQGHKVDCSTRGFTG</sequence>
<organism evidence="3 4">
    <name type="scientific">Streptomyces lomondensis</name>
    <dbReference type="NCBI Taxonomy" id="68229"/>
    <lineage>
        <taxon>Bacteria</taxon>
        <taxon>Bacillati</taxon>
        <taxon>Actinomycetota</taxon>
        <taxon>Actinomycetes</taxon>
        <taxon>Kitasatosporales</taxon>
        <taxon>Streptomycetaceae</taxon>
        <taxon>Streptomyces</taxon>
    </lineage>
</organism>
<evidence type="ECO:0000313" key="3">
    <source>
        <dbReference type="EMBL" id="GGW79400.1"/>
    </source>
</evidence>
<evidence type="ECO:0000256" key="1">
    <source>
        <dbReference type="SAM" id="MobiDB-lite"/>
    </source>
</evidence>
<evidence type="ECO:0000256" key="2">
    <source>
        <dbReference type="SAM" id="SignalP"/>
    </source>
</evidence>
<accession>A0ABQ2WWD6</accession>
<evidence type="ECO:0000313" key="4">
    <source>
        <dbReference type="Proteomes" id="UP000617743"/>
    </source>
</evidence>
<dbReference type="EMBL" id="BMWC01000001">
    <property type="protein sequence ID" value="GGW79400.1"/>
    <property type="molecule type" value="Genomic_DNA"/>
</dbReference>
<dbReference type="Proteomes" id="UP000617743">
    <property type="component" value="Unassembled WGS sequence"/>
</dbReference>
<reference evidence="4" key="1">
    <citation type="journal article" date="2019" name="Int. J. Syst. Evol. Microbiol.">
        <title>The Global Catalogue of Microorganisms (GCM) 10K type strain sequencing project: providing services to taxonomists for standard genome sequencing and annotation.</title>
        <authorList>
            <consortium name="The Broad Institute Genomics Platform"/>
            <consortium name="The Broad Institute Genome Sequencing Center for Infectious Disease"/>
            <person name="Wu L."/>
            <person name="Ma J."/>
        </authorList>
    </citation>
    <scope>NUCLEOTIDE SEQUENCE [LARGE SCALE GENOMIC DNA]</scope>
    <source>
        <strain evidence="4">JCM 4866</strain>
    </source>
</reference>
<protein>
    <recommendedName>
        <fullName evidence="5">Secreted protein</fullName>
    </recommendedName>
</protein>